<evidence type="ECO:0000313" key="4">
    <source>
        <dbReference type="EMBL" id="ATP54197.1"/>
    </source>
</evidence>
<feature type="compositionally biased region" description="Polar residues" evidence="1">
    <location>
        <begin position="35"/>
        <end position="52"/>
    </location>
</feature>
<feature type="transmembrane region" description="Helical" evidence="2">
    <location>
        <begin position="113"/>
        <end position="133"/>
    </location>
</feature>
<feature type="region of interest" description="Disordered" evidence="1">
    <location>
        <begin position="155"/>
        <end position="181"/>
    </location>
</feature>
<evidence type="ECO:0000259" key="3">
    <source>
        <dbReference type="Pfam" id="PF13240"/>
    </source>
</evidence>
<keyword evidence="2" id="KW-0472">Membrane</keyword>
<protein>
    <recommendedName>
        <fullName evidence="3">Zinc-ribbon domain-containing protein</fullName>
    </recommendedName>
</protein>
<evidence type="ECO:0000256" key="2">
    <source>
        <dbReference type="SAM" id="Phobius"/>
    </source>
</evidence>
<dbReference type="AlphaFoldDB" id="A0A2D1TXX1"/>
<feature type="compositionally biased region" description="Low complexity" evidence="1">
    <location>
        <begin position="81"/>
        <end position="105"/>
    </location>
</feature>
<keyword evidence="2" id="KW-0812">Transmembrane</keyword>
<evidence type="ECO:0000256" key="1">
    <source>
        <dbReference type="SAM" id="MobiDB-lite"/>
    </source>
</evidence>
<keyword evidence="2" id="KW-1133">Transmembrane helix</keyword>
<dbReference type="KEGG" id="caer:CSV91_06380"/>
<evidence type="ECO:0000313" key="5">
    <source>
        <dbReference type="Proteomes" id="UP000225608"/>
    </source>
</evidence>
<feature type="region of interest" description="Disordered" evidence="1">
    <location>
        <begin position="35"/>
        <end position="107"/>
    </location>
</feature>
<feature type="compositionally biased region" description="Acidic residues" evidence="1">
    <location>
        <begin position="169"/>
        <end position="180"/>
    </location>
</feature>
<organism evidence="4 5">
    <name type="scientific">Collinsella aerofaciens</name>
    <dbReference type="NCBI Taxonomy" id="74426"/>
    <lineage>
        <taxon>Bacteria</taxon>
        <taxon>Bacillati</taxon>
        <taxon>Actinomycetota</taxon>
        <taxon>Coriobacteriia</taxon>
        <taxon>Coriobacteriales</taxon>
        <taxon>Coriobacteriaceae</taxon>
        <taxon>Collinsella</taxon>
    </lineage>
</organism>
<reference evidence="4 5" key="1">
    <citation type="submission" date="2017-10" db="EMBL/GenBank/DDBJ databases">
        <title>Complete genome sequence of Collinsella aerofaciens isolated from the gut of a healthy adult Indian.</title>
        <authorList>
            <person name="Bag S."/>
            <person name="Ghosh T.S."/>
            <person name="Das B."/>
        </authorList>
    </citation>
    <scope>NUCLEOTIDE SEQUENCE [LARGE SCALE GENOMIC DNA]</scope>
    <source>
        <strain evidence="5">indica</strain>
    </source>
</reference>
<accession>A0A2D1TXX1</accession>
<proteinExistence type="predicted"/>
<feature type="domain" description="Zinc-ribbon" evidence="3">
    <location>
        <begin position="10"/>
        <end position="32"/>
    </location>
</feature>
<name>A0A2D1TXX1_9ACTN</name>
<gene>
    <name evidence="4" type="ORF">CSV91_06380</name>
</gene>
<dbReference type="InterPro" id="IPR026870">
    <property type="entry name" value="Zinc_ribbon_dom"/>
</dbReference>
<dbReference type="EMBL" id="CP024160">
    <property type="protein sequence ID" value="ATP54197.1"/>
    <property type="molecule type" value="Genomic_DNA"/>
</dbReference>
<dbReference type="Proteomes" id="UP000225608">
    <property type="component" value="Chromosome"/>
</dbReference>
<dbReference type="Pfam" id="PF13240">
    <property type="entry name" value="Zn_Ribbon_1"/>
    <property type="match status" value="1"/>
</dbReference>
<sequence>MAKGVAMSRYCASCGKLLADDAKFCTSCGAPVEQTAASDSQPAFEQTGSLDTPQAKADDSLAYSPDPAVRTEAVETTQRIPVASGSPQQQPAPAYAPASPQTPAPKKSGTGPLIAVIVVLVAIIIALVIFFAIRPFDNAATQTTAEVVKLHHDVDDDDLKPLGDPNSLYDDDDDDDEDGGEATLSEQNLYRRLSEYYDLLEDLDSQVRGCAQNFNGNYLEEDRTTRQNLADVAERTEDTIEQYYDIVEDLDVPTSSKNYSSWKDIIALYDDLDHRIDAICDAWEISLKYAKPADHKNEIVAPLSRDNVAGTNDNKYRLDFEERYPGAKPVEVN</sequence>